<dbReference type="Proteomes" id="UP000663836">
    <property type="component" value="Unassembled WGS sequence"/>
</dbReference>
<evidence type="ECO:0000313" key="3">
    <source>
        <dbReference type="Proteomes" id="UP000663836"/>
    </source>
</evidence>
<sequence>MQYEQRTEKLTVVSDNFIPVKPLTLADVPELSRTRLILLILNAIGFGAAVITIITILFRSTDENERFPEQIIKLPNAFVKLNKLENTELEFNRAIEIDP</sequence>
<keyword evidence="1" id="KW-0812">Transmembrane</keyword>
<accession>A0A819RP35</accession>
<comment type="caution">
    <text evidence="2">The sequence shown here is derived from an EMBL/GenBank/DDBJ whole genome shotgun (WGS) entry which is preliminary data.</text>
</comment>
<keyword evidence="1" id="KW-1133">Transmembrane helix</keyword>
<keyword evidence="1" id="KW-0472">Membrane</keyword>
<reference evidence="2" key="1">
    <citation type="submission" date="2021-02" db="EMBL/GenBank/DDBJ databases">
        <authorList>
            <person name="Nowell W R."/>
        </authorList>
    </citation>
    <scope>NUCLEOTIDE SEQUENCE</scope>
</reference>
<gene>
    <name evidence="2" type="ORF">JBS370_LOCUS28520</name>
</gene>
<protein>
    <submittedName>
        <fullName evidence="2">Uncharacterized protein</fullName>
    </submittedName>
</protein>
<evidence type="ECO:0000256" key="1">
    <source>
        <dbReference type="SAM" id="Phobius"/>
    </source>
</evidence>
<name>A0A819RP35_9BILA</name>
<feature type="transmembrane region" description="Helical" evidence="1">
    <location>
        <begin position="36"/>
        <end position="58"/>
    </location>
</feature>
<evidence type="ECO:0000313" key="2">
    <source>
        <dbReference type="EMBL" id="CAF4041381.1"/>
    </source>
</evidence>
<dbReference type="AlphaFoldDB" id="A0A819RP35"/>
<organism evidence="2 3">
    <name type="scientific">Rotaria sordida</name>
    <dbReference type="NCBI Taxonomy" id="392033"/>
    <lineage>
        <taxon>Eukaryota</taxon>
        <taxon>Metazoa</taxon>
        <taxon>Spiralia</taxon>
        <taxon>Gnathifera</taxon>
        <taxon>Rotifera</taxon>
        <taxon>Eurotatoria</taxon>
        <taxon>Bdelloidea</taxon>
        <taxon>Philodinida</taxon>
        <taxon>Philodinidae</taxon>
        <taxon>Rotaria</taxon>
    </lineage>
</organism>
<proteinExistence type="predicted"/>
<dbReference type="EMBL" id="CAJOBD010005747">
    <property type="protein sequence ID" value="CAF4041381.1"/>
    <property type="molecule type" value="Genomic_DNA"/>
</dbReference>